<evidence type="ECO:0000256" key="4">
    <source>
        <dbReference type="ARBA" id="ARBA00022643"/>
    </source>
</evidence>
<sequence length="202" mass="21530">MDISLVKLIATLSITCLVAAIALGSVYMVTKEPIAEQKRLELLRALQTTLPQYDNDPATTAKSLSLTLDNGKTEEFTFYYAKMGQDITGVAFVVVAVGFQSFIHVMLGTSLDSEISGIEVLEHAETPGLGALIEKDSFKTQFRGKSLGNSKLMAGNLAVVNDGGDIQAITGATISPRAITIAVSRGLKILEEHRSEILAGAE</sequence>
<dbReference type="EMBL" id="SOJN01000127">
    <property type="protein sequence ID" value="TET44389.1"/>
    <property type="molecule type" value="Genomic_DNA"/>
</dbReference>
<evidence type="ECO:0000256" key="3">
    <source>
        <dbReference type="ARBA" id="ARBA00022630"/>
    </source>
</evidence>
<keyword evidence="3 6" id="KW-0285">Flavoprotein</keyword>
<dbReference type="Pfam" id="PF04205">
    <property type="entry name" value="FMN_bind"/>
    <property type="match status" value="1"/>
</dbReference>
<dbReference type="Proteomes" id="UP000315525">
    <property type="component" value="Unassembled WGS sequence"/>
</dbReference>
<dbReference type="SMART" id="SM00900">
    <property type="entry name" value="FMN_bind"/>
    <property type="match status" value="1"/>
</dbReference>
<keyword evidence="1 6" id="KW-0813">Transport</keyword>
<dbReference type="PANTHER" id="PTHR36118:SF1">
    <property type="entry name" value="ION-TRANSLOCATING OXIDOREDUCTASE COMPLEX SUBUNIT G"/>
    <property type="match status" value="1"/>
</dbReference>
<gene>
    <name evidence="6" type="primary">rnfG</name>
    <name evidence="8" type="ORF">E3J62_10565</name>
</gene>
<dbReference type="AlphaFoldDB" id="A0A523UPQ3"/>
<proteinExistence type="inferred from homology"/>
<keyword evidence="6" id="KW-0812">Transmembrane</keyword>
<comment type="similarity">
    <text evidence="6">Belongs to the RnfG family.</text>
</comment>
<evidence type="ECO:0000256" key="2">
    <source>
        <dbReference type="ARBA" id="ARBA00022553"/>
    </source>
</evidence>
<keyword evidence="6" id="KW-1003">Cell membrane</keyword>
<dbReference type="PIRSF" id="PIRSF006091">
    <property type="entry name" value="E_trnsport_RnfG"/>
    <property type="match status" value="1"/>
</dbReference>
<dbReference type="GO" id="GO:0005886">
    <property type="term" value="C:plasma membrane"/>
    <property type="evidence" value="ECO:0007669"/>
    <property type="project" value="UniProtKB-SubCell"/>
</dbReference>
<comment type="subunit">
    <text evidence="6">The complex is composed of six subunits: RnfA, RnfB, RnfC, RnfD, RnfE and RnfG.</text>
</comment>
<evidence type="ECO:0000313" key="9">
    <source>
        <dbReference type="Proteomes" id="UP000315525"/>
    </source>
</evidence>
<comment type="subcellular location">
    <subcellularLocation>
        <location evidence="6">Cell membrane</location>
        <topology evidence="6">Single-pass membrane protein</topology>
    </subcellularLocation>
</comment>
<keyword evidence="6" id="KW-1133">Transmembrane helix</keyword>
<keyword evidence="6" id="KW-1278">Translocase</keyword>
<dbReference type="GO" id="GO:0010181">
    <property type="term" value="F:FMN binding"/>
    <property type="evidence" value="ECO:0007669"/>
    <property type="project" value="InterPro"/>
</dbReference>
<dbReference type="PANTHER" id="PTHR36118">
    <property type="entry name" value="ION-TRANSLOCATING OXIDOREDUCTASE COMPLEX SUBUNIT G"/>
    <property type="match status" value="1"/>
</dbReference>
<evidence type="ECO:0000256" key="6">
    <source>
        <dbReference type="HAMAP-Rule" id="MF_00479"/>
    </source>
</evidence>
<evidence type="ECO:0000313" key="8">
    <source>
        <dbReference type="EMBL" id="TET44389.1"/>
    </source>
</evidence>
<feature type="modified residue" description="FMN phosphoryl threonine" evidence="6">
    <location>
        <position position="173"/>
    </location>
</feature>
<comment type="cofactor">
    <cofactor evidence="6">
        <name>FMN</name>
        <dbReference type="ChEBI" id="CHEBI:58210"/>
    </cofactor>
</comment>
<comment type="function">
    <text evidence="6">Part of a membrane-bound complex that couples electron transfer with translocation of ions across the membrane.</text>
</comment>
<evidence type="ECO:0000256" key="1">
    <source>
        <dbReference type="ARBA" id="ARBA00022448"/>
    </source>
</evidence>
<dbReference type="InterPro" id="IPR007329">
    <property type="entry name" value="FMN-bd"/>
</dbReference>
<reference evidence="8 9" key="1">
    <citation type="submission" date="2019-03" db="EMBL/GenBank/DDBJ databases">
        <title>Metabolic potential of uncultured bacteria and archaea associated with petroleum seepage in deep-sea sediments.</title>
        <authorList>
            <person name="Dong X."/>
            <person name="Hubert C."/>
        </authorList>
    </citation>
    <scope>NUCLEOTIDE SEQUENCE [LARGE SCALE GENOMIC DNA]</scope>
    <source>
        <strain evidence="8">E44_bin18</strain>
    </source>
</reference>
<evidence type="ECO:0000259" key="7">
    <source>
        <dbReference type="SMART" id="SM00900"/>
    </source>
</evidence>
<keyword evidence="6" id="KW-0472">Membrane</keyword>
<dbReference type="GO" id="GO:0022900">
    <property type="term" value="P:electron transport chain"/>
    <property type="evidence" value="ECO:0007669"/>
    <property type="project" value="UniProtKB-UniRule"/>
</dbReference>
<comment type="caution">
    <text evidence="8">The sequence shown here is derived from an EMBL/GenBank/DDBJ whole genome shotgun (WGS) entry which is preliminary data.</text>
</comment>
<name>A0A523UPQ3_UNCT6</name>
<keyword evidence="4 6" id="KW-0288">FMN</keyword>
<dbReference type="NCBIfam" id="TIGR01947">
    <property type="entry name" value="rnfG"/>
    <property type="match status" value="1"/>
</dbReference>
<keyword evidence="2 6" id="KW-0597">Phosphoprotein</keyword>
<feature type="domain" description="FMN-binding" evidence="7">
    <location>
        <begin position="98"/>
        <end position="190"/>
    </location>
</feature>
<organism evidence="8 9">
    <name type="scientific">candidate division TA06 bacterium</name>
    <dbReference type="NCBI Taxonomy" id="2250710"/>
    <lineage>
        <taxon>Bacteria</taxon>
        <taxon>Bacteria division TA06</taxon>
    </lineage>
</organism>
<accession>A0A523UPQ3</accession>
<dbReference type="GO" id="GO:0009055">
    <property type="term" value="F:electron transfer activity"/>
    <property type="evidence" value="ECO:0007669"/>
    <property type="project" value="InterPro"/>
</dbReference>
<keyword evidence="5 6" id="KW-0249">Electron transport</keyword>
<evidence type="ECO:0000256" key="5">
    <source>
        <dbReference type="ARBA" id="ARBA00022982"/>
    </source>
</evidence>
<protein>
    <recommendedName>
        <fullName evidence="6">Ion-translocating oxidoreductase complex subunit G</fullName>
        <ecNumber evidence="6">7.-.-.-</ecNumber>
    </recommendedName>
    <alternativeName>
        <fullName evidence="6">Rnf electron transport complex subunit G</fullName>
    </alternativeName>
</protein>
<dbReference type="HAMAP" id="MF_00479">
    <property type="entry name" value="RsxG_RnfG"/>
    <property type="match status" value="1"/>
</dbReference>
<dbReference type="InterPro" id="IPR010209">
    <property type="entry name" value="Ion_transpt_RnfG/RsxG"/>
</dbReference>
<dbReference type="EC" id="7.-.-.-" evidence="6"/>